<dbReference type="SUPFAM" id="SSF74650">
    <property type="entry name" value="Galactose mutarotase-like"/>
    <property type="match status" value="1"/>
</dbReference>
<dbReference type="Pfam" id="PF03633">
    <property type="entry name" value="Glyco_hydro_65C"/>
    <property type="match status" value="1"/>
</dbReference>
<evidence type="ECO:0000256" key="1">
    <source>
        <dbReference type="ARBA" id="ARBA00006768"/>
    </source>
</evidence>
<dbReference type="InterPro" id="IPR011013">
    <property type="entry name" value="Gal_mutarotase_sf_dom"/>
</dbReference>
<dbReference type="PANTHER" id="PTHR11051:SF13">
    <property type="entry name" value="GLYCOSYL TRANSFERASE"/>
    <property type="match status" value="1"/>
</dbReference>
<dbReference type="InterPro" id="IPR008928">
    <property type="entry name" value="6-hairpin_glycosidase_sf"/>
</dbReference>
<evidence type="ECO:0000313" key="8">
    <source>
        <dbReference type="Proteomes" id="UP001596524"/>
    </source>
</evidence>
<protein>
    <submittedName>
        <fullName evidence="7">Glycoside hydrolase family 65 protein</fullName>
    </submittedName>
</protein>
<dbReference type="InterPro" id="IPR005196">
    <property type="entry name" value="Glyco_hydro_65_N"/>
</dbReference>
<dbReference type="RefSeq" id="WP_255889974.1">
    <property type="nucleotide sequence ID" value="NZ_JAFMZM010000002.1"/>
</dbReference>
<name>A0ABW2N1D5_9ACTN</name>
<feature type="region of interest" description="Disordered" evidence="3">
    <location>
        <begin position="755"/>
        <end position="777"/>
    </location>
</feature>
<sequence>MRTARLDPSDLAATESLFALSNGHIGLRGSLEEGEPHVVSGTYVNGFYEERPLPHPEAGYGFPQSGQTVVNVTDGKLIRLHVGDSPLDLRYGRVRSHERVLDLRAGVVERRTDWTAPNGSSVRVTSRRLVSFAHRMLAAICYDVEPLGDGFYLALQSDLLANESNVQPSRDPRAPAPLTRPLQGELSSCHEHRAVLVHRTARSGLRIAAGMDHLLDLPDGAVTTMESDEDLARLTVTSELKPGQRLRLVKLLAYSWSSRRSASALRDQADAALGMARLAGWDALAAQQREYLDDFWDRGDIEIDGDPALQQAVRVSMFHVLQAGARTESQAIPAKGLTGPGYDGHAFWDTETFVLPMLTYTAPEAARGALTWRHHTLPTAVARAAELGLDGAAFPWRTIHGEECSGYWPAGTAGFHVNADIADATARYVAATGNEEFAGTLGIELLVQTARLWASLGHFSNEACFRIDGVTGPDEYTAVVDDNVYTNLMAQQNLRTAADACGLWPDAAARLGVSQDEIERWRAAADVVRLPYDERLGVHAQSEDFTQHGEWDFRATPPEHYPLLLHYPYFQLYRKQVVKQADLVLAMHLRGDAFTAQQKARNFAYYEARTVRDSSLSAAPQAIIAAEVGHLDLAYDYWAEVAFTDILNVHGNVDDGVHIAAAAGTWSVAVAGFGGMRDHGGRITFAPRLPPKLHRLCFRMTFQGRTLLVDVHRDRTDGDVADAAATYRLLGGDPLDTSHHGTPVVLAVGDDVTLPLPSPPNVDPVTQPFGKAPQRQT</sequence>
<keyword evidence="2" id="KW-0326">Glycosidase</keyword>
<keyword evidence="7" id="KW-0378">Hydrolase</keyword>
<evidence type="ECO:0000259" key="4">
    <source>
        <dbReference type="Pfam" id="PF03632"/>
    </source>
</evidence>
<dbReference type="InterPro" id="IPR012341">
    <property type="entry name" value="6hp_glycosidase-like_sf"/>
</dbReference>
<dbReference type="Gene3D" id="2.60.420.10">
    <property type="entry name" value="Maltose phosphorylase, domain 3"/>
    <property type="match status" value="1"/>
</dbReference>
<dbReference type="Proteomes" id="UP001596524">
    <property type="component" value="Unassembled WGS sequence"/>
</dbReference>
<evidence type="ECO:0000259" key="6">
    <source>
        <dbReference type="Pfam" id="PF03636"/>
    </source>
</evidence>
<dbReference type="Gene3D" id="2.70.98.40">
    <property type="entry name" value="Glycoside hydrolase, family 65, N-terminal domain"/>
    <property type="match status" value="1"/>
</dbReference>
<evidence type="ECO:0000256" key="3">
    <source>
        <dbReference type="SAM" id="MobiDB-lite"/>
    </source>
</evidence>
<dbReference type="SUPFAM" id="SSF48208">
    <property type="entry name" value="Six-hairpin glycosidases"/>
    <property type="match status" value="1"/>
</dbReference>
<feature type="domain" description="Glycoside hydrolase family 65 C-terminal" evidence="5">
    <location>
        <begin position="676"/>
        <end position="746"/>
    </location>
</feature>
<evidence type="ECO:0000256" key="2">
    <source>
        <dbReference type="ARBA" id="ARBA00023295"/>
    </source>
</evidence>
<dbReference type="PIRSF" id="PIRSF036289">
    <property type="entry name" value="Glycosyl_hydrolase_malt_phosph"/>
    <property type="match status" value="1"/>
</dbReference>
<dbReference type="InterPro" id="IPR005194">
    <property type="entry name" value="Glyco_hydro_65_C"/>
</dbReference>
<comment type="caution">
    <text evidence="7">The sequence shown here is derived from an EMBL/GenBank/DDBJ whole genome shotgun (WGS) entry which is preliminary data.</text>
</comment>
<dbReference type="Pfam" id="PF03636">
    <property type="entry name" value="Glyco_hydro_65N"/>
    <property type="match status" value="1"/>
</dbReference>
<accession>A0ABW2N1D5</accession>
<feature type="domain" description="Glycoside hydrolase family 65 N-terminal" evidence="6">
    <location>
        <begin position="4"/>
        <end position="257"/>
    </location>
</feature>
<evidence type="ECO:0000259" key="5">
    <source>
        <dbReference type="Pfam" id="PF03633"/>
    </source>
</evidence>
<dbReference type="Pfam" id="PF03632">
    <property type="entry name" value="Glyco_hydro_65m"/>
    <property type="match status" value="1"/>
</dbReference>
<proteinExistence type="inferred from homology"/>
<dbReference type="PANTHER" id="PTHR11051">
    <property type="entry name" value="GLYCOSYL HYDROLASE-RELATED"/>
    <property type="match status" value="1"/>
</dbReference>
<dbReference type="EMBL" id="JBHTCH010000004">
    <property type="protein sequence ID" value="MFC7359860.1"/>
    <property type="molecule type" value="Genomic_DNA"/>
</dbReference>
<dbReference type="GO" id="GO:0016787">
    <property type="term" value="F:hydrolase activity"/>
    <property type="evidence" value="ECO:0007669"/>
    <property type="project" value="UniProtKB-KW"/>
</dbReference>
<reference evidence="8" key="1">
    <citation type="journal article" date="2019" name="Int. J. Syst. Evol. Microbiol.">
        <title>The Global Catalogue of Microorganisms (GCM) 10K type strain sequencing project: providing services to taxonomists for standard genome sequencing and annotation.</title>
        <authorList>
            <consortium name="The Broad Institute Genomics Platform"/>
            <consortium name="The Broad Institute Genome Sequencing Center for Infectious Disease"/>
            <person name="Wu L."/>
            <person name="Ma J."/>
        </authorList>
    </citation>
    <scope>NUCLEOTIDE SEQUENCE [LARGE SCALE GENOMIC DNA]</scope>
    <source>
        <strain evidence="8">FCH27</strain>
    </source>
</reference>
<dbReference type="InterPro" id="IPR017045">
    <property type="entry name" value="Malt_Pase/Glycosyl_Hdrlase"/>
</dbReference>
<dbReference type="InterPro" id="IPR005195">
    <property type="entry name" value="Glyco_hydro_65_M"/>
</dbReference>
<keyword evidence="8" id="KW-1185">Reference proteome</keyword>
<gene>
    <name evidence="7" type="ORF">ACFQO6_06220</name>
</gene>
<dbReference type="Gene3D" id="1.50.10.10">
    <property type="match status" value="1"/>
</dbReference>
<organism evidence="7 8">
    <name type="scientific">Nocardioides astragali</name>
    <dbReference type="NCBI Taxonomy" id="1776736"/>
    <lineage>
        <taxon>Bacteria</taxon>
        <taxon>Bacillati</taxon>
        <taxon>Actinomycetota</taxon>
        <taxon>Actinomycetes</taxon>
        <taxon>Propionibacteriales</taxon>
        <taxon>Nocardioidaceae</taxon>
        <taxon>Nocardioides</taxon>
    </lineage>
</organism>
<feature type="domain" description="Glycoside hydrolase family 65 central catalytic" evidence="4">
    <location>
        <begin position="314"/>
        <end position="666"/>
    </location>
</feature>
<evidence type="ECO:0000313" key="7">
    <source>
        <dbReference type="EMBL" id="MFC7359860.1"/>
    </source>
</evidence>
<dbReference type="InterPro" id="IPR037018">
    <property type="entry name" value="GH65_N"/>
</dbReference>
<comment type="similarity">
    <text evidence="1">Belongs to the glycosyl hydrolase 65 family.</text>
</comment>